<evidence type="ECO:0000256" key="1">
    <source>
        <dbReference type="PIRSR" id="PIRSR607822-1"/>
    </source>
</evidence>
<dbReference type="HOGENOM" id="CLU_049438_0_1_11"/>
<dbReference type="InterPro" id="IPR033889">
    <property type="entry name" value="LanC"/>
</dbReference>
<dbReference type="SMART" id="SM01260">
    <property type="entry name" value="LANC_like"/>
    <property type="match status" value="1"/>
</dbReference>
<dbReference type="InParanoid" id="E3IWB5"/>
<keyword evidence="3" id="KW-1185">Reference proteome</keyword>
<organism evidence="2 3">
    <name type="scientific">Pseudofrankia inefficax (strain DSM 45817 / CECT 9037 / DDB 130130 / EuI1c)</name>
    <name type="common">Frankia inefficax</name>
    <dbReference type="NCBI Taxonomy" id="298654"/>
    <lineage>
        <taxon>Bacteria</taxon>
        <taxon>Bacillati</taxon>
        <taxon>Actinomycetota</taxon>
        <taxon>Actinomycetes</taxon>
        <taxon>Frankiales</taxon>
        <taxon>Frankiaceae</taxon>
        <taxon>Pseudofrankia</taxon>
    </lineage>
</organism>
<dbReference type="SUPFAM" id="SSF158745">
    <property type="entry name" value="LanC-like"/>
    <property type="match status" value="1"/>
</dbReference>
<proteinExistence type="predicted"/>
<dbReference type="OrthoDB" id="1882482at2"/>
<dbReference type="PRINTS" id="PR01955">
    <property type="entry name" value="LANCFRANKIA"/>
</dbReference>
<keyword evidence="1" id="KW-0862">Zinc</keyword>
<dbReference type="eggNOG" id="COG4403">
    <property type="taxonomic scope" value="Bacteria"/>
</dbReference>
<dbReference type="KEGG" id="fri:FraEuI1c_0879"/>
<dbReference type="GO" id="GO:0046872">
    <property type="term" value="F:metal ion binding"/>
    <property type="evidence" value="ECO:0007669"/>
    <property type="project" value="UniProtKB-KW"/>
</dbReference>
<dbReference type="CDD" id="cd04793">
    <property type="entry name" value="LanC"/>
    <property type="match status" value="1"/>
</dbReference>
<dbReference type="GO" id="GO:0031179">
    <property type="term" value="P:peptide modification"/>
    <property type="evidence" value="ECO:0007669"/>
    <property type="project" value="InterPro"/>
</dbReference>
<protein>
    <submittedName>
        <fullName evidence="2">Lanthionine synthetase C family protein</fullName>
    </submittedName>
</protein>
<dbReference type="Gene3D" id="1.50.10.20">
    <property type="match status" value="1"/>
</dbReference>
<gene>
    <name evidence="2" type="ordered locus">FraEuI1c_0879</name>
</gene>
<evidence type="ECO:0000313" key="2">
    <source>
        <dbReference type="EMBL" id="ADP78957.1"/>
    </source>
</evidence>
<feature type="binding site" evidence="1">
    <location>
        <position position="289"/>
    </location>
    <ligand>
        <name>Zn(2+)</name>
        <dbReference type="ChEBI" id="CHEBI:29105"/>
    </ligand>
</feature>
<reference evidence="2 3" key="1">
    <citation type="submission" date="2010-10" db="EMBL/GenBank/DDBJ databases">
        <title>Complete sequence of Frankia sp. EuI1c.</title>
        <authorList>
            <consortium name="US DOE Joint Genome Institute"/>
            <person name="Lucas S."/>
            <person name="Copeland A."/>
            <person name="Lapidus A."/>
            <person name="Cheng J.-F."/>
            <person name="Bruce D."/>
            <person name="Goodwin L."/>
            <person name="Pitluck S."/>
            <person name="Chertkov O."/>
            <person name="Detter J.C."/>
            <person name="Han C."/>
            <person name="Tapia R."/>
            <person name="Land M."/>
            <person name="Hauser L."/>
            <person name="Jeffries C."/>
            <person name="Kyrpides N."/>
            <person name="Ivanova N."/>
            <person name="Mikhailova N."/>
            <person name="Beauchemin N."/>
            <person name="Sen A."/>
            <person name="Sur S.A."/>
            <person name="Gtari M."/>
            <person name="Wall L."/>
            <person name="Tisa L."/>
            <person name="Woyke T."/>
        </authorList>
    </citation>
    <scope>NUCLEOTIDE SEQUENCE [LARGE SCALE GENOMIC DNA]</scope>
    <source>
        <strain evidence="3">DSM 45817 / CECT 9037 / EuI1c</strain>
    </source>
</reference>
<dbReference type="Pfam" id="PF05147">
    <property type="entry name" value="LANC_like"/>
    <property type="match status" value="1"/>
</dbReference>
<dbReference type="STRING" id="298654.FraEuI1c_0879"/>
<dbReference type="InterPro" id="IPR007822">
    <property type="entry name" value="LANC-like"/>
</dbReference>
<feature type="binding site" evidence="1">
    <location>
        <position position="337"/>
    </location>
    <ligand>
        <name>Zn(2+)</name>
        <dbReference type="ChEBI" id="CHEBI:29105"/>
    </ligand>
</feature>
<feature type="binding site" evidence="1">
    <location>
        <position position="338"/>
    </location>
    <ligand>
        <name>Zn(2+)</name>
        <dbReference type="ChEBI" id="CHEBI:29105"/>
    </ligand>
</feature>
<dbReference type="RefSeq" id="WP_013422078.1">
    <property type="nucleotide sequence ID" value="NC_014666.1"/>
</dbReference>
<dbReference type="AlphaFoldDB" id="E3IWB5"/>
<name>E3IWB5_PSEI1</name>
<evidence type="ECO:0000313" key="3">
    <source>
        <dbReference type="Proteomes" id="UP000002484"/>
    </source>
</evidence>
<dbReference type="Proteomes" id="UP000002484">
    <property type="component" value="Chromosome"/>
</dbReference>
<sequence>MTDDALRGDAERQCLAVAERLLRPETVTEALAAGAAGSLADGLPGTALLHARLAVLHPDFTSAAADHWTHAARQTPRDANHLGVFHAGAGLAASLIIGVPYLPDPASYATSTTRATHWLSAQAVALAEHHRAALVHGSVSTPWHIYDVITGLAGAGRVLLAAHQSGHAAAEPGLLAALTTLARLINQPAGSRPGWWLPADRHPAAVNAHPSGAATTGMAHGIAGPLALLAIGHQAGCTVPGQRDAITQAAAWLLRWRDERTGTWPPHITGDELDAGRADPPVGRADAWCYGIPGISRALTLAGQAGQESTTQDATRDALRALADRPGRWDVDGPTLCHGHAGVLRTAHAMHHPVLARQAATAVADAFDPTHRFCFAHVAGSTATDRPGFLTGAAGTALALAEHAAFPVSHDLHTAWDALLLLS</sequence>
<accession>E3IWB5</accession>
<dbReference type="EMBL" id="CP002299">
    <property type="protein sequence ID" value="ADP78957.1"/>
    <property type="molecule type" value="Genomic_DNA"/>
</dbReference>
<dbReference type="PRINTS" id="PR01950">
    <property type="entry name" value="LANCSUPER"/>
</dbReference>
<keyword evidence="1" id="KW-0479">Metal-binding</keyword>